<evidence type="ECO:0000256" key="5">
    <source>
        <dbReference type="ARBA" id="ARBA00022519"/>
    </source>
</evidence>
<dbReference type="InterPro" id="IPR036097">
    <property type="entry name" value="HisK_dim/P_sf"/>
</dbReference>
<dbReference type="Gene3D" id="1.10.287.130">
    <property type="match status" value="1"/>
</dbReference>
<dbReference type="Pfam" id="PF00512">
    <property type="entry name" value="HisKA"/>
    <property type="match status" value="1"/>
</dbReference>
<evidence type="ECO:0000313" key="18">
    <source>
        <dbReference type="EMBL" id="MFC6196548.1"/>
    </source>
</evidence>
<evidence type="ECO:0000256" key="9">
    <source>
        <dbReference type="ARBA" id="ARBA00022741"/>
    </source>
</evidence>
<dbReference type="InterPro" id="IPR050980">
    <property type="entry name" value="2C_sensor_his_kinase"/>
</dbReference>
<reference evidence="19" key="1">
    <citation type="journal article" date="2019" name="Int. J. Syst. Evol. Microbiol.">
        <title>The Global Catalogue of Microorganisms (GCM) 10K type strain sequencing project: providing services to taxonomists for standard genome sequencing and annotation.</title>
        <authorList>
            <consortium name="The Broad Institute Genomics Platform"/>
            <consortium name="The Broad Institute Genome Sequencing Center for Infectious Disease"/>
            <person name="Wu L."/>
            <person name="Ma J."/>
        </authorList>
    </citation>
    <scope>NUCLEOTIDE SEQUENCE [LARGE SCALE GENOMIC DNA]</scope>
    <source>
        <strain evidence="19">CGMCC-1.15741</strain>
    </source>
</reference>
<evidence type="ECO:0000256" key="4">
    <source>
        <dbReference type="ARBA" id="ARBA00022475"/>
    </source>
</evidence>
<evidence type="ECO:0000256" key="13">
    <source>
        <dbReference type="ARBA" id="ARBA00023012"/>
    </source>
</evidence>
<dbReference type="PROSITE" id="PS50885">
    <property type="entry name" value="HAMP"/>
    <property type="match status" value="1"/>
</dbReference>
<accession>A0ABW1S5U0</accession>
<dbReference type="Pfam" id="PF02518">
    <property type="entry name" value="HATPase_c"/>
    <property type="match status" value="1"/>
</dbReference>
<evidence type="ECO:0000256" key="15">
    <source>
        <dbReference type="SAM" id="Phobius"/>
    </source>
</evidence>
<organism evidence="18 19">
    <name type="scientific">Ponticaulis profundi</name>
    <dbReference type="NCBI Taxonomy" id="2665222"/>
    <lineage>
        <taxon>Bacteria</taxon>
        <taxon>Pseudomonadati</taxon>
        <taxon>Pseudomonadota</taxon>
        <taxon>Alphaproteobacteria</taxon>
        <taxon>Hyphomonadales</taxon>
        <taxon>Hyphomonadaceae</taxon>
        <taxon>Ponticaulis</taxon>
    </lineage>
</organism>
<dbReference type="SMART" id="SM00388">
    <property type="entry name" value="HisKA"/>
    <property type="match status" value="1"/>
</dbReference>
<dbReference type="PROSITE" id="PS50109">
    <property type="entry name" value="HIS_KIN"/>
    <property type="match status" value="1"/>
</dbReference>
<dbReference type="InterPro" id="IPR004358">
    <property type="entry name" value="Sig_transdc_His_kin-like_C"/>
</dbReference>
<name>A0ABW1S5U0_9PROT</name>
<dbReference type="EC" id="2.7.13.3" evidence="3"/>
<protein>
    <recommendedName>
        <fullName evidence="3">histidine kinase</fullName>
        <ecNumber evidence="3">2.7.13.3</ecNumber>
    </recommendedName>
</protein>
<keyword evidence="19" id="KW-1185">Reference proteome</keyword>
<dbReference type="SUPFAM" id="SSF55874">
    <property type="entry name" value="ATPase domain of HSP90 chaperone/DNA topoisomerase II/histidine kinase"/>
    <property type="match status" value="1"/>
</dbReference>
<dbReference type="PANTHER" id="PTHR44936:SF5">
    <property type="entry name" value="SENSOR HISTIDINE KINASE ENVZ"/>
    <property type="match status" value="1"/>
</dbReference>
<dbReference type="Proteomes" id="UP001596303">
    <property type="component" value="Unassembled WGS sequence"/>
</dbReference>
<feature type="transmembrane region" description="Helical" evidence="15">
    <location>
        <begin position="166"/>
        <end position="186"/>
    </location>
</feature>
<evidence type="ECO:0000256" key="3">
    <source>
        <dbReference type="ARBA" id="ARBA00012438"/>
    </source>
</evidence>
<proteinExistence type="predicted"/>
<evidence type="ECO:0000256" key="11">
    <source>
        <dbReference type="ARBA" id="ARBA00022840"/>
    </source>
</evidence>
<evidence type="ECO:0000313" key="19">
    <source>
        <dbReference type="Proteomes" id="UP001596303"/>
    </source>
</evidence>
<dbReference type="InterPro" id="IPR003594">
    <property type="entry name" value="HATPase_dom"/>
</dbReference>
<keyword evidence="14 15" id="KW-0472">Membrane</keyword>
<evidence type="ECO:0000256" key="1">
    <source>
        <dbReference type="ARBA" id="ARBA00000085"/>
    </source>
</evidence>
<keyword evidence="13" id="KW-0902">Two-component regulatory system</keyword>
<dbReference type="SUPFAM" id="SSF47384">
    <property type="entry name" value="Homodimeric domain of signal transducing histidine kinase"/>
    <property type="match status" value="1"/>
</dbReference>
<dbReference type="Gene3D" id="3.30.565.10">
    <property type="entry name" value="Histidine kinase-like ATPase, C-terminal domain"/>
    <property type="match status" value="1"/>
</dbReference>
<keyword evidence="8 15" id="KW-0812">Transmembrane</keyword>
<keyword evidence="5" id="KW-0997">Cell inner membrane</keyword>
<dbReference type="InterPro" id="IPR003661">
    <property type="entry name" value="HisK_dim/P_dom"/>
</dbReference>
<dbReference type="PRINTS" id="PR00344">
    <property type="entry name" value="BCTRLSENSOR"/>
</dbReference>
<comment type="caution">
    <text evidence="18">The sequence shown here is derived from an EMBL/GenBank/DDBJ whole genome shotgun (WGS) entry which is preliminary data.</text>
</comment>
<evidence type="ECO:0000259" key="16">
    <source>
        <dbReference type="PROSITE" id="PS50109"/>
    </source>
</evidence>
<dbReference type="InterPro" id="IPR003660">
    <property type="entry name" value="HAMP_dom"/>
</dbReference>
<keyword evidence="12 15" id="KW-1133">Transmembrane helix</keyword>
<dbReference type="InterPro" id="IPR036890">
    <property type="entry name" value="HATPase_C_sf"/>
</dbReference>
<sequence length="448" mass="49594">MSWFRFRDVTPRGFYARSVLMVILPLILLLFGMTYVFFNSHIAQVSRKLSQNIAGDVAQVQAIITSETDTRPLDARISELQDTLRMDVIVTPDGRLPAERNSPFWTASRDAILDHELSVSLGKTPYWFTTSADRSKVDIRIAPRNENSVIQVLVDRKRTFATMGHIFIVWVIVVSVIVCAIALAFLRNQVRSVLKLATAAEAWGRGEDIGVYRPSGATEVRQAARAIIQMRSRILAHADQRTAMLAGVSHDLRTPLTRLKLQLALLPPSDDLKAARKDLDEMSAMLDEYLAFARGEEGEAYEERDLAAITRETALNIQDRCDVSITATPDTMMRLRPLAIKRALANLINNAADHGRTVAITVTKGKRTADVIIEDDGPGIPEDQYEEAFKPFSRLDASRNQNKSGVGLGLALARDVARSHGGDVYLSKSGLGGLKAVLHLPLERRASL</sequence>
<evidence type="ECO:0000256" key="10">
    <source>
        <dbReference type="ARBA" id="ARBA00022777"/>
    </source>
</evidence>
<feature type="domain" description="Histidine kinase" evidence="16">
    <location>
        <begin position="247"/>
        <end position="444"/>
    </location>
</feature>
<dbReference type="RefSeq" id="WP_377374079.1">
    <property type="nucleotide sequence ID" value="NZ_JBHSSW010000001.1"/>
</dbReference>
<evidence type="ECO:0000256" key="7">
    <source>
        <dbReference type="ARBA" id="ARBA00022679"/>
    </source>
</evidence>
<keyword evidence="4" id="KW-1003">Cell membrane</keyword>
<keyword evidence="9" id="KW-0547">Nucleotide-binding</keyword>
<keyword evidence="11 18" id="KW-0067">ATP-binding</keyword>
<dbReference type="SMART" id="SM00387">
    <property type="entry name" value="HATPase_c"/>
    <property type="match status" value="1"/>
</dbReference>
<feature type="domain" description="HAMP" evidence="17">
    <location>
        <begin position="187"/>
        <end position="239"/>
    </location>
</feature>
<evidence type="ECO:0000256" key="6">
    <source>
        <dbReference type="ARBA" id="ARBA00022553"/>
    </source>
</evidence>
<keyword evidence="10" id="KW-0418">Kinase</keyword>
<gene>
    <name evidence="18" type="ORF">ACFQDM_00585</name>
</gene>
<evidence type="ECO:0000256" key="2">
    <source>
        <dbReference type="ARBA" id="ARBA00004429"/>
    </source>
</evidence>
<dbReference type="PANTHER" id="PTHR44936">
    <property type="entry name" value="SENSOR PROTEIN CREC"/>
    <property type="match status" value="1"/>
</dbReference>
<evidence type="ECO:0000256" key="12">
    <source>
        <dbReference type="ARBA" id="ARBA00022989"/>
    </source>
</evidence>
<comment type="subcellular location">
    <subcellularLocation>
        <location evidence="2">Cell inner membrane</location>
        <topology evidence="2">Multi-pass membrane protein</topology>
    </subcellularLocation>
</comment>
<dbReference type="InterPro" id="IPR005467">
    <property type="entry name" value="His_kinase_dom"/>
</dbReference>
<dbReference type="CDD" id="cd00082">
    <property type="entry name" value="HisKA"/>
    <property type="match status" value="1"/>
</dbReference>
<keyword evidence="7" id="KW-0808">Transferase</keyword>
<evidence type="ECO:0000259" key="17">
    <source>
        <dbReference type="PROSITE" id="PS50885"/>
    </source>
</evidence>
<dbReference type="GO" id="GO:0005524">
    <property type="term" value="F:ATP binding"/>
    <property type="evidence" value="ECO:0007669"/>
    <property type="project" value="UniProtKB-KW"/>
</dbReference>
<evidence type="ECO:0000256" key="14">
    <source>
        <dbReference type="ARBA" id="ARBA00023136"/>
    </source>
</evidence>
<evidence type="ECO:0000256" key="8">
    <source>
        <dbReference type="ARBA" id="ARBA00022692"/>
    </source>
</evidence>
<comment type="catalytic activity">
    <reaction evidence="1">
        <text>ATP + protein L-histidine = ADP + protein N-phospho-L-histidine.</text>
        <dbReference type="EC" id="2.7.13.3"/>
    </reaction>
</comment>
<dbReference type="EMBL" id="JBHSSW010000001">
    <property type="protein sequence ID" value="MFC6196548.1"/>
    <property type="molecule type" value="Genomic_DNA"/>
</dbReference>
<keyword evidence="6" id="KW-0597">Phosphoprotein</keyword>
<feature type="transmembrane region" description="Helical" evidence="15">
    <location>
        <begin position="14"/>
        <end position="38"/>
    </location>
</feature>